<feature type="domain" description="Cadherin" evidence="22">
    <location>
        <begin position="567"/>
        <end position="672"/>
    </location>
</feature>
<dbReference type="PRINTS" id="PR00205">
    <property type="entry name" value="CADHERIN"/>
</dbReference>
<feature type="domain" description="Cadherin" evidence="22">
    <location>
        <begin position="673"/>
        <end position="777"/>
    </location>
</feature>
<evidence type="ECO:0000256" key="13">
    <source>
        <dbReference type="ARBA" id="ARBA00062150"/>
    </source>
</evidence>
<dbReference type="GO" id="GO:0035332">
    <property type="term" value="P:positive regulation of hippo signaling"/>
    <property type="evidence" value="ECO:0007669"/>
    <property type="project" value="UniProtKB-ARBA"/>
</dbReference>
<evidence type="ECO:0000256" key="3">
    <source>
        <dbReference type="ARBA" id="ARBA00022536"/>
    </source>
</evidence>
<feature type="region of interest" description="Disordered" evidence="19">
    <location>
        <begin position="3216"/>
        <end position="3239"/>
    </location>
</feature>
<evidence type="ECO:0000256" key="14">
    <source>
        <dbReference type="ARBA" id="ARBA00072299"/>
    </source>
</evidence>
<evidence type="ECO:0000256" key="18">
    <source>
        <dbReference type="RuleBase" id="RU004357"/>
    </source>
</evidence>
<evidence type="ECO:0000256" key="19">
    <source>
        <dbReference type="SAM" id="MobiDB-lite"/>
    </source>
</evidence>
<dbReference type="Pfam" id="PF00028">
    <property type="entry name" value="Cadherin"/>
    <property type="match status" value="25"/>
</dbReference>
<feature type="compositionally biased region" description="Low complexity" evidence="19">
    <location>
        <begin position="3021"/>
        <end position="3031"/>
    </location>
</feature>
<evidence type="ECO:0000256" key="15">
    <source>
        <dbReference type="ARBA" id="ARBA00079083"/>
    </source>
</evidence>
<gene>
    <name evidence="23" type="primary">DCHS1</name>
    <name evidence="23" type="ORF">BLAG_LOCUS21459</name>
</gene>
<feature type="domain" description="Cadherin" evidence="22">
    <location>
        <begin position="2465"/>
        <end position="2579"/>
    </location>
</feature>
<evidence type="ECO:0000256" key="1">
    <source>
        <dbReference type="ARBA" id="ARBA00004251"/>
    </source>
</evidence>
<evidence type="ECO:0000256" key="16">
    <source>
        <dbReference type="PROSITE-ProRule" id="PRU00043"/>
    </source>
</evidence>
<feature type="transmembrane region" description="Helical" evidence="20">
    <location>
        <begin position="2925"/>
        <end position="2947"/>
    </location>
</feature>
<keyword evidence="24" id="KW-1185">Reference proteome</keyword>
<dbReference type="EMBL" id="OV696691">
    <property type="protein sequence ID" value="CAH1268556.1"/>
    <property type="molecule type" value="Genomic_DNA"/>
</dbReference>
<evidence type="ECO:0000256" key="12">
    <source>
        <dbReference type="ARBA" id="ARBA00023180"/>
    </source>
</evidence>
<dbReference type="GO" id="GO:0007156">
    <property type="term" value="P:homophilic cell adhesion via plasma membrane adhesion molecules"/>
    <property type="evidence" value="ECO:0007669"/>
    <property type="project" value="InterPro"/>
</dbReference>
<feature type="domain" description="Cadherin" evidence="22">
    <location>
        <begin position="988"/>
        <end position="1091"/>
    </location>
</feature>
<dbReference type="FunFam" id="4.10.900.10:FF:000028">
    <property type="entry name" value="Uncharacterized protein"/>
    <property type="match status" value="1"/>
</dbReference>
<keyword evidence="8 17" id="KW-0130">Cell adhesion</keyword>
<feature type="chain" id="PRO_5035464174" description="Protocadherin-16" evidence="21">
    <location>
        <begin position="33"/>
        <end position="3340"/>
    </location>
</feature>
<evidence type="ECO:0000256" key="8">
    <source>
        <dbReference type="ARBA" id="ARBA00022889"/>
    </source>
</evidence>
<sequence length="3340" mass="364112">MSRRTTRRSRTDMVPPWTLLACLFLLLHPANSQSHQVTFQTEEEQDSGTYIGNIVEASGITGPFYLSPDPSDTQLLQHLSIDEHTGVIRSGIRLDRETRDFYELLAVSTSQGQVVTVTVEVLDRNDNSPSFPQNLYELELSESTPIGVKRNIDEAQDADAGVLGVQRYEINSGNVGNAFRLDARRGGDGVLYPELVISNPLDKETTPEYNLIIYAYDGGTPPNSGSTTVRVEVGDVNDNQPIFTQSRYSAEVREDATVGTSVLDVTASDQDEGQNGVIIYGIDRRQSDPEEVFAINSETGVISVNKPLDFEDRTVHELIVYARDNGTQPERSTVFVSVSVIDVNDNLPTIDITFLNENQSASVSEGAQPGDFVARISVSDSDNGENVNVNVTLEGGDGTFGLTTQDNIIYLVVVAQPLDREVVPNYQIRVIAQDSGAPPLTVDRTITLQVTDVNDNAPEFVGSYAPSLSEAAPIGTSVFQITARDRDIGPNAEITFSIVSTPGTHSDWFTVDPASGLITTRAIVDREISPSPRITIDATDHGSPAMSSTIQVTITLLDFNDNEPIFNPTFYNATVSEAEDVGHCIVQVSASDPDEGVNGDVTYSFPQTPIARQLPFQIQPATGWICMTQALDHDTEASRYDFSVTAKDGGNLDATAWVSVFIQDVNDNHPEFYPLSYPADVQENSPVGLEVVSVTASDRDSGRFARLTYRIVSGNGDGKFAIVANTGLITVAGPLNAGQQSVHNLVISATDGGGLVSQVNANVAVSVIGTGEMPPVFGQARYSFSVPEDADRLHTVGTVLASHSDPGKTDPITYSIHSGDRRGYFAIDPTTGRIYTQLNLDHETVSSLLLNIQASSGNPPVYGRAQVNITILDINDNRPEFTVTTESIAITENVSPGTIIFVASANDRDAGNNGVIRYSLLNNQDNLFSVNSISGEVKILRSVDADNDNPLRYELKIVARDQGTPQMFSNLTLLVIIQDENDNGPMFSPTFYDVQVPESVNVNYRFLQVTALDRDSGLNEFITYYLSNNADSPNFGMFPDGWLYVKHRLDRELRGSYFLQVVARDNGSPPRNATANVRVTVTDDNDNDPRFTQESYHFSLVENLPTGTTVGTVFAVDTDIGNNAELDYSVIPNNSSFIIITGHQQGVIKTKRPLDRETTARYDLVLKVTDRGNPPRTATATLHIVVEDINDNPPYFSHSGQYLGEVEEHQPNGTEVIRVLADDPDNGENGTITYRLVTSTPGMNGEEMFNIHSQSGLITTNAPLDREQKPTYVLSVAAVDGGTPQLERTTLVHIHVTDSNDNAPVFVNSTISIEVEEGLEAGSTIGSVHALDNDEGENGRVSYEIMQGNLYGTFGVDRNTGRIFTAKELDFELNARYRLIVQAQDNNARSQKSSTIYVNVNVIDINDNAPTFRSDPVMFGLQENTAVNSTVWTFSATDVDSGRNGAVRYRIMDQLPNGNNFRIDSVTGALQTTTPIDREQTSQFTLVVEATDQPVNLSHARTKTTTARILVEDVNDNTPVFVSRTETYVMEDEPVGYHVMYVIAVDDDFGDNGRVTYQIVSGNQGGKFLLDPNTGLLAIERRLDREAESRYVLNVTATDHGTPSRSASHAITIHVRDVNDNQPRFLQDTYQATVSENQNPGTSVIQITALDADAGTNGVLTYNIPRGVAEDRFTIEEQTGVIRTAFKLDREEQDSYIVTAYARDGAYPSRFGFTSVVVSVLDTNDHAPVFKDAEYMMTVPENQPNYGVIHTVVAYDADIGTNGQVRYEIVDGNVGGKFAVDAVTGELSVISDQALDRETVPLYHLIVQAHDNTATPLTSTTNITVAVSDENDNNPIFTDPSYQQTIQEDVSVGSTVIRVTAEDRDEGVNGEVFYFLSNETNGMFRIDNTSGIITTTRLLDREKQSVYSFDAYASDRGPFGPRTSNVRVTVDISDVNDNAPVFTQVPFETTIDRNIGVNQNVLTVTAEDKDTGSNAQILYRFDSSNANSQKFNIGPQSGVITTQVSLISDNSNVFRLQVIAEDQGSPPRSSTGVVVITMSDSSMTTLRFDNGTYSAYISENADANSDIISVSASREDGQAASVTYSFASGNDDESFEIDPASGLITVKDSTNLDFETAQRVRLIVTAQATTPSLYGYATVWVNLRDENDNAPRFDQDRYTTSVWEGNDRGMFVIQVSATDADSGTNSEVQYSIVSGNHDNAFVIDRDRGIISTNVRMDREVRDSYRLELRAVDKGTPRLTGSATLRISVVDINDNRPTFPEPYPPVNVLEGAEVGSELALVTANDIDTDPTITYTFTTHGNPGGVFSIDRYSGKVTLAQPLDREATQSYVITIVASDEMHTDQTNVEINVLDENDNPPVFDQQTYQVDIAEMVPPHYSVATVTATDRDTGTNAEITYSMTVAPVEGFYVDPRNGTIFTNKTIEINRMQSTIQLVIEARDHGVPSLASVVAVRIQVNDINNHAPQFTAGQYEEHVSEAAPRGTTVATVTATDADQSHDNSNIHFGIVQGNEDGKFQIETIEPSPNSDQYMGKIILFRSIDREEVPLYTLRVLASDRGTPERNSTVTVYVIVDDVNDHSPIFNATQYVAQITEEAPVGAFVVRVFAFDADSGPNADIHYEITSGNDNSLFTINSQSGVITVANPLDYDTVAQHNLTIRAQDSTSDGAKHTITSVLINLIDENDNPPDFPVLMYLEDVREGQPVGTLVFTAEARDKDAGIYGTLSYVILDRDVANDGSNDVAQGKDAFEIDSSTGEVRTREIFDYETQNTYGFYIRATDTGGLSTDVQVGVSIQSVDEYPPVFTQSNYIFTVMANAEIGAFVGQVEATDADGGPDGIVSYSIRDDRFAINESGVITVKASLLEDSVTTDQTRRKRRQAESEDQINLIVEASSGRPGSLSEVKAISVKIDRSCDGCSTAARDALSPLTPLSLALILIFALIAVILCVVLIVLKFKRRKQRPPPSSTFDGSFDTVVVQNTHSFGRDGSQKQSQQLRMFKGHPSFAAATADNSGDMGTLTRTDISEHSNNSQSSGRGSSEVDEDEEIRKINETPASISPNSDQHKVREIPDSGIQHDEDAMSEMSVKDTADLISRLAVTSNQGSHLNTMISKSVESMHVFRDEGGGEAGGDMDIGNLIHQKLHEVGMEENEAIMDGTRDFVLIDDGQPSVAGSLSSIVASEEELRGSYNWDYLLDWGPQYQPMADVFLEIAKLKDETVAKRQIHHPKSAFTPKVRTHPPPLITNLPQSSISTIAPIALGGSSRTSQATSISSLPRSPISHESTFTSPALTPSFSPSLSPLATRSPSVSPLVTGPNSGASTPHRRSAYSSTFMTRVPSPTGSEQELRI</sequence>
<dbReference type="FunFam" id="2.60.40.60:FF:000201">
    <property type="entry name" value="Dachsous cadherin-related 1"/>
    <property type="match status" value="1"/>
</dbReference>
<comment type="function">
    <text evidence="18">Cadherins are calcium-dependent cell adhesion proteins.</text>
</comment>
<evidence type="ECO:0000256" key="5">
    <source>
        <dbReference type="ARBA" id="ARBA00022729"/>
    </source>
</evidence>
<dbReference type="Pfam" id="PF01049">
    <property type="entry name" value="CADH_Y-type_LIR"/>
    <property type="match status" value="1"/>
</dbReference>
<dbReference type="FunFam" id="2.60.40.60:FF:000130">
    <property type="entry name" value="cadherin-23 isoform X1"/>
    <property type="match status" value="1"/>
</dbReference>
<feature type="domain" description="Cadherin" evidence="22">
    <location>
        <begin position="778"/>
        <end position="881"/>
    </location>
</feature>
<evidence type="ECO:0000256" key="20">
    <source>
        <dbReference type="SAM" id="Phobius"/>
    </source>
</evidence>
<dbReference type="FunFam" id="2.60.40.60:FF:000275">
    <property type="entry name" value="Si:dkey-30k22.7"/>
    <property type="match status" value="1"/>
</dbReference>
<dbReference type="FunFam" id="2.60.40.60:FF:000033">
    <property type="entry name" value="FAT atypical cadherin 1"/>
    <property type="match status" value="1"/>
</dbReference>
<keyword evidence="4 17" id="KW-0812">Transmembrane</keyword>
<feature type="region of interest" description="Disordered" evidence="19">
    <location>
        <begin position="3000"/>
        <end position="3038"/>
    </location>
</feature>
<feature type="domain" description="Cadherin" evidence="22">
    <location>
        <begin position="2580"/>
        <end position="2685"/>
    </location>
</feature>
<comment type="subunit">
    <text evidence="13">Heterophilic interaction with FAT4; this interaction affects their respective protein levels.</text>
</comment>
<reference evidence="23" key="1">
    <citation type="submission" date="2022-01" db="EMBL/GenBank/DDBJ databases">
        <authorList>
            <person name="Braso-Vives M."/>
        </authorList>
    </citation>
    <scope>NUCLEOTIDE SEQUENCE</scope>
</reference>
<evidence type="ECO:0000256" key="10">
    <source>
        <dbReference type="ARBA" id="ARBA00023136"/>
    </source>
</evidence>
<protein>
    <recommendedName>
        <fullName evidence="14">Protocadherin-16</fullName>
    </recommendedName>
    <alternativeName>
        <fullName evidence="15">Protein dachsous homolog 1</fullName>
    </alternativeName>
</protein>
<feature type="domain" description="Cadherin" evidence="22">
    <location>
        <begin position="64"/>
        <end position="131"/>
    </location>
</feature>
<feature type="signal peptide" evidence="21">
    <location>
        <begin position="1"/>
        <end position="32"/>
    </location>
</feature>
<feature type="domain" description="Cadherin" evidence="22">
    <location>
        <begin position="1521"/>
        <end position="1625"/>
    </location>
</feature>
<accession>A0A8K0A3S2</accession>
<keyword evidence="3" id="KW-0245">EGF-like domain</keyword>
<dbReference type="Proteomes" id="UP000838412">
    <property type="component" value="Chromosome 6"/>
</dbReference>
<evidence type="ECO:0000259" key="22">
    <source>
        <dbReference type="PROSITE" id="PS50268"/>
    </source>
</evidence>
<feature type="domain" description="Cadherin" evidence="22">
    <location>
        <begin position="2360"/>
        <end position="2464"/>
    </location>
</feature>
<keyword evidence="7 16" id="KW-0106">Calcium</keyword>
<evidence type="ECO:0000256" key="17">
    <source>
        <dbReference type="RuleBase" id="RU003318"/>
    </source>
</evidence>
<dbReference type="InterPro" id="IPR000233">
    <property type="entry name" value="Cadherin_Y-type_LIR"/>
</dbReference>
<dbReference type="Gene3D" id="4.10.900.10">
    <property type="entry name" value="TCF3-CBD (Catenin binding domain)"/>
    <property type="match status" value="1"/>
</dbReference>
<feature type="domain" description="Cadherin" evidence="22">
    <location>
        <begin position="1307"/>
        <end position="1412"/>
    </location>
</feature>
<feature type="compositionally biased region" description="Polar residues" evidence="19">
    <location>
        <begin position="3296"/>
        <end position="3312"/>
    </location>
</feature>
<feature type="domain" description="Cadherin" evidence="22">
    <location>
        <begin position="2686"/>
        <end position="2799"/>
    </location>
</feature>
<evidence type="ECO:0000256" key="4">
    <source>
        <dbReference type="ARBA" id="ARBA00022692"/>
    </source>
</evidence>
<dbReference type="FunFam" id="2.60.40.60:FF:000104">
    <property type="entry name" value="cadherin-23 isoform X1"/>
    <property type="match status" value="1"/>
</dbReference>
<dbReference type="OrthoDB" id="6252479at2759"/>
<feature type="domain" description="Cadherin" evidence="22">
    <location>
        <begin position="460"/>
        <end position="566"/>
    </location>
</feature>
<dbReference type="SUPFAM" id="SSF49313">
    <property type="entry name" value="Cadherin-like"/>
    <property type="match status" value="27"/>
</dbReference>
<dbReference type="GO" id="GO:0016327">
    <property type="term" value="C:apicolateral plasma membrane"/>
    <property type="evidence" value="ECO:0007669"/>
    <property type="project" value="UniProtKB-ARBA"/>
</dbReference>
<feature type="domain" description="Cadherin" evidence="22">
    <location>
        <begin position="1838"/>
        <end position="1942"/>
    </location>
</feature>
<dbReference type="PANTHER" id="PTHR24026">
    <property type="entry name" value="FAT ATYPICAL CADHERIN-RELATED"/>
    <property type="match status" value="1"/>
</dbReference>
<dbReference type="FunFam" id="2.60.40.60:FF:000035">
    <property type="entry name" value="Protocadherin Fat 3"/>
    <property type="match status" value="1"/>
</dbReference>
<evidence type="ECO:0000256" key="11">
    <source>
        <dbReference type="ARBA" id="ARBA00023157"/>
    </source>
</evidence>
<evidence type="ECO:0000256" key="21">
    <source>
        <dbReference type="SAM" id="SignalP"/>
    </source>
</evidence>
<evidence type="ECO:0000256" key="9">
    <source>
        <dbReference type="ARBA" id="ARBA00022989"/>
    </source>
</evidence>
<feature type="domain" description="Cadherin" evidence="22">
    <location>
        <begin position="2259"/>
        <end position="2359"/>
    </location>
</feature>
<feature type="domain" description="Cadherin" evidence="22">
    <location>
        <begin position="2154"/>
        <end position="2258"/>
    </location>
</feature>
<feature type="domain" description="Cadherin" evidence="22">
    <location>
        <begin position="2049"/>
        <end position="2153"/>
    </location>
</feature>
<evidence type="ECO:0000256" key="7">
    <source>
        <dbReference type="ARBA" id="ARBA00022837"/>
    </source>
</evidence>
<feature type="compositionally biased region" description="Low complexity" evidence="19">
    <location>
        <begin position="3275"/>
        <end position="3295"/>
    </location>
</feature>
<dbReference type="FunFam" id="2.60.40.60:FF:000102">
    <property type="entry name" value="Dachsous cadherin-related 1b"/>
    <property type="match status" value="1"/>
</dbReference>
<keyword evidence="6" id="KW-0677">Repeat</keyword>
<dbReference type="PROSITE" id="PS00232">
    <property type="entry name" value="CADHERIN_1"/>
    <property type="match status" value="16"/>
</dbReference>
<dbReference type="FunFam" id="2.60.40.60:FF:000226">
    <property type="entry name" value="Dachsous, isoform B"/>
    <property type="match status" value="1"/>
</dbReference>
<feature type="domain" description="Cadherin" evidence="22">
    <location>
        <begin position="1413"/>
        <end position="1521"/>
    </location>
</feature>
<name>A0A8K0A3S2_BRALA</name>
<dbReference type="InterPro" id="IPR020894">
    <property type="entry name" value="Cadherin_CS"/>
</dbReference>
<comment type="subcellular location">
    <subcellularLocation>
        <location evidence="1 17">Cell membrane</location>
        <topology evidence="1 17">Single-pass type I membrane protein</topology>
    </subcellularLocation>
</comment>
<feature type="domain" description="Cadherin" evidence="22">
    <location>
        <begin position="1943"/>
        <end position="2048"/>
    </location>
</feature>
<evidence type="ECO:0000256" key="6">
    <source>
        <dbReference type="ARBA" id="ARBA00022737"/>
    </source>
</evidence>
<feature type="domain" description="Cadherin" evidence="22">
    <location>
        <begin position="2800"/>
        <end position="2923"/>
    </location>
</feature>
<dbReference type="FunFam" id="2.60.40.60:FF:000158">
    <property type="entry name" value="Dachsous cadherin-related 1"/>
    <property type="match status" value="1"/>
</dbReference>
<feature type="domain" description="Cadherin" evidence="22">
    <location>
        <begin position="882"/>
        <end position="987"/>
    </location>
</feature>
<feature type="compositionally biased region" description="Polar residues" evidence="19">
    <location>
        <begin position="3319"/>
        <end position="3340"/>
    </location>
</feature>
<feature type="domain" description="Cadherin" evidence="22">
    <location>
        <begin position="132"/>
        <end position="243"/>
    </location>
</feature>
<feature type="domain" description="Cadherin" evidence="22">
    <location>
        <begin position="355"/>
        <end position="460"/>
    </location>
</feature>
<keyword evidence="9 20" id="KW-1133">Transmembrane helix</keyword>
<evidence type="ECO:0000313" key="23">
    <source>
        <dbReference type="EMBL" id="CAH1268556.1"/>
    </source>
</evidence>
<dbReference type="Gene3D" id="2.60.40.60">
    <property type="entry name" value="Cadherins"/>
    <property type="match status" value="27"/>
</dbReference>
<keyword evidence="2" id="KW-1003">Cell membrane</keyword>
<dbReference type="FunFam" id="2.60.40.60:FF:000020">
    <property type="entry name" value="Dachsous cadherin-related 1b"/>
    <property type="match status" value="9"/>
</dbReference>
<dbReference type="PROSITE" id="PS50268">
    <property type="entry name" value="CADHERIN_2"/>
    <property type="match status" value="27"/>
</dbReference>
<dbReference type="InterPro" id="IPR027397">
    <property type="entry name" value="Catenin-bd_sf"/>
</dbReference>
<dbReference type="SMART" id="SM00112">
    <property type="entry name" value="CA"/>
    <property type="match status" value="27"/>
</dbReference>
<feature type="domain" description="Cadherin" evidence="22">
    <location>
        <begin position="1092"/>
        <end position="1196"/>
    </location>
</feature>
<dbReference type="FunFam" id="2.60.40.60:FF:000080">
    <property type="entry name" value="FAT atypical cadherin 1"/>
    <property type="match status" value="1"/>
</dbReference>
<feature type="region of interest" description="Disordered" evidence="19">
    <location>
        <begin position="3254"/>
        <end position="3340"/>
    </location>
</feature>
<dbReference type="FunFam" id="2.60.40.60:FF:000116">
    <property type="entry name" value="Dachsous cadherin-related 2"/>
    <property type="match status" value="1"/>
</dbReference>
<evidence type="ECO:0000313" key="24">
    <source>
        <dbReference type="Proteomes" id="UP000838412"/>
    </source>
</evidence>
<dbReference type="FunFam" id="2.60.40.60:FF:000039">
    <property type="entry name" value="FAT atypical cadherin 3"/>
    <property type="match status" value="1"/>
</dbReference>
<dbReference type="GO" id="GO:0005509">
    <property type="term" value="F:calcium ion binding"/>
    <property type="evidence" value="ECO:0007669"/>
    <property type="project" value="UniProtKB-UniRule"/>
</dbReference>
<dbReference type="InterPro" id="IPR015919">
    <property type="entry name" value="Cadherin-like_sf"/>
</dbReference>
<dbReference type="FunFam" id="2.60.40.60:FF:000140">
    <property type="entry name" value="Dachsous cadherin-related 1"/>
    <property type="match status" value="1"/>
</dbReference>
<keyword evidence="5 21" id="KW-0732">Signal</keyword>
<feature type="compositionally biased region" description="Low complexity" evidence="19">
    <location>
        <begin position="3254"/>
        <end position="3265"/>
    </location>
</feature>
<organism evidence="23 24">
    <name type="scientific">Branchiostoma lanceolatum</name>
    <name type="common">Common lancelet</name>
    <name type="synonym">Amphioxus lanceolatum</name>
    <dbReference type="NCBI Taxonomy" id="7740"/>
    <lineage>
        <taxon>Eukaryota</taxon>
        <taxon>Metazoa</taxon>
        <taxon>Chordata</taxon>
        <taxon>Cephalochordata</taxon>
        <taxon>Leptocardii</taxon>
        <taxon>Amphioxiformes</taxon>
        <taxon>Branchiostomatidae</taxon>
        <taxon>Branchiostoma</taxon>
    </lineage>
</organism>
<keyword evidence="11" id="KW-1015">Disulfide bond</keyword>
<dbReference type="CDD" id="cd11304">
    <property type="entry name" value="Cadherin_repeat"/>
    <property type="match status" value="27"/>
</dbReference>
<evidence type="ECO:0000256" key="2">
    <source>
        <dbReference type="ARBA" id="ARBA00022475"/>
    </source>
</evidence>
<feature type="domain" description="Cadherin" evidence="22">
    <location>
        <begin position="1626"/>
        <end position="1730"/>
    </location>
</feature>
<keyword evidence="10 20" id="KW-0472">Membrane</keyword>
<dbReference type="GO" id="GO:0016477">
    <property type="term" value="P:cell migration"/>
    <property type="evidence" value="ECO:0007669"/>
    <property type="project" value="UniProtKB-ARBA"/>
</dbReference>
<feature type="domain" description="Cadherin" evidence="22">
    <location>
        <begin position="1731"/>
        <end position="1837"/>
    </location>
</feature>
<feature type="domain" description="Cadherin" evidence="22">
    <location>
        <begin position="244"/>
        <end position="350"/>
    </location>
</feature>
<dbReference type="GO" id="GO:0003007">
    <property type="term" value="P:heart morphogenesis"/>
    <property type="evidence" value="ECO:0007669"/>
    <property type="project" value="UniProtKB-ARBA"/>
</dbReference>
<dbReference type="FunFam" id="2.60.40.60:FF:000007">
    <property type="entry name" value="Protocadherin alpha 2"/>
    <property type="match status" value="1"/>
</dbReference>
<feature type="domain" description="Cadherin" evidence="22">
    <location>
        <begin position="1198"/>
        <end position="1306"/>
    </location>
</feature>
<keyword evidence="12" id="KW-0325">Glycoprotein</keyword>
<dbReference type="FunFam" id="2.60.40.60:FF:000032">
    <property type="entry name" value="FAT atypical cadherin 1"/>
    <property type="match status" value="1"/>
</dbReference>
<dbReference type="PANTHER" id="PTHR24026:SF126">
    <property type="entry name" value="PROTOCADHERIN FAT 4"/>
    <property type="match status" value="1"/>
</dbReference>
<dbReference type="GO" id="GO:0090251">
    <property type="term" value="P:protein localization involved in establishment of planar polarity"/>
    <property type="evidence" value="ECO:0007669"/>
    <property type="project" value="UniProtKB-ARBA"/>
</dbReference>
<dbReference type="InterPro" id="IPR002126">
    <property type="entry name" value="Cadherin-like_dom"/>
</dbReference>
<proteinExistence type="predicted"/>
<dbReference type="FunFam" id="2.60.40.60:FF:000081">
    <property type="entry name" value="protocadherin Fat 4"/>
    <property type="match status" value="1"/>
</dbReference>